<keyword evidence="1" id="KW-0812">Transmembrane</keyword>
<dbReference type="Proteomes" id="UP001500449">
    <property type="component" value="Unassembled WGS sequence"/>
</dbReference>
<keyword evidence="1" id="KW-1133">Transmembrane helix</keyword>
<keyword evidence="3" id="KW-1185">Reference proteome</keyword>
<evidence type="ECO:0000256" key="1">
    <source>
        <dbReference type="SAM" id="Phobius"/>
    </source>
</evidence>
<dbReference type="EMBL" id="BAAAQK010000005">
    <property type="protein sequence ID" value="GAA1840988.1"/>
    <property type="molecule type" value="Genomic_DNA"/>
</dbReference>
<accession>A0ABN2MVV5</accession>
<evidence type="ECO:0008006" key="4">
    <source>
        <dbReference type="Google" id="ProtNLM"/>
    </source>
</evidence>
<keyword evidence="1" id="KW-0472">Membrane</keyword>
<proteinExistence type="predicted"/>
<protein>
    <recommendedName>
        <fullName evidence="4">DUF1330 domain-containing protein</fullName>
    </recommendedName>
</protein>
<reference evidence="2 3" key="1">
    <citation type="journal article" date="2019" name="Int. J. Syst. Evol. Microbiol.">
        <title>The Global Catalogue of Microorganisms (GCM) 10K type strain sequencing project: providing services to taxonomists for standard genome sequencing and annotation.</title>
        <authorList>
            <consortium name="The Broad Institute Genomics Platform"/>
            <consortium name="The Broad Institute Genome Sequencing Center for Infectious Disease"/>
            <person name="Wu L."/>
            <person name="Ma J."/>
        </authorList>
    </citation>
    <scope>NUCLEOTIDE SEQUENCE [LARGE SCALE GENOMIC DNA]</scope>
    <source>
        <strain evidence="2 3">JCM 16009</strain>
    </source>
</reference>
<sequence length="85" mass="9796">MQYGEERHEHLWREALEKLSRFGGVALGGNTDLIALRTMPSCMAVYAASLGAVFRRRWDNFRVVTIDAVAEDYRERRNMVDDAHP</sequence>
<organism evidence="2 3">
    <name type="scientific">Pseudonocardia ailaonensis</name>
    <dbReference type="NCBI Taxonomy" id="367279"/>
    <lineage>
        <taxon>Bacteria</taxon>
        <taxon>Bacillati</taxon>
        <taxon>Actinomycetota</taxon>
        <taxon>Actinomycetes</taxon>
        <taxon>Pseudonocardiales</taxon>
        <taxon>Pseudonocardiaceae</taxon>
        <taxon>Pseudonocardia</taxon>
    </lineage>
</organism>
<name>A0ABN2MVV5_9PSEU</name>
<evidence type="ECO:0000313" key="2">
    <source>
        <dbReference type="EMBL" id="GAA1840988.1"/>
    </source>
</evidence>
<dbReference type="RefSeq" id="WP_344414875.1">
    <property type="nucleotide sequence ID" value="NZ_BAAAQK010000005.1"/>
</dbReference>
<evidence type="ECO:0000313" key="3">
    <source>
        <dbReference type="Proteomes" id="UP001500449"/>
    </source>
</evidence>
<comment type="caution">
    <text evidence="2">The sequence shown here is derived from an EMBL/GenBank/DDBJ whole genome shotgun (WGS) entry which is preliminary data.</text>
</comment>
<feature type="transmembrane region" description="Helical" evidence="1">
    <location>
        <begin position="34"/>
        <end position="54"/>
    </location>
</feature>
<gene>
    <name evidence="2" type="ORF">GCM10009836_20400</name>
</gene>